<dbReference type="InterPro" id="IPR005804">
    <property type="entry name" value="FA_desaturase_dom"/>
</dbReference>
<feature type="domain" description="Fatty acid desaturase" evidence="2">
    <location>
        <begin position="54"/>
        <end position="307"/>
    </location>
</feature>
<gene>
    <name evidence="3" type="ORF">PFISCL1PPCAC_1789</name>
</gene>
<dbReference type="PANTHER" id="PTHR32100">
    <property type="entry name" value="OMEGA-6 FATTY ACID DESATURASE, CHLOROPLASTIC"/>
    <property type="match status" value="1"/>
</dbReference>
<feature type="transmembrane region" description="Helical" evidence="1">
    <location>
        <begin position="209"/>
        <end position="230"/>
    </location>
</feature>
<feature type="non-terminal residue" evidence="3">
    <location>
        <position position="342"/>
    </location>
</feature>
<reference evidence="3" key="1">
    <citation type="submission" date="2023-10" db="EMBL/GenBank/DDBJ databases">
        <title>Genome assembly of Pristionchus species.</title>
        <authorList>
            <person name="Yoshida K."/>
            <person name="Sommer R.J."/>
        </authorList>
    </citation>
    <scope>NUCLEOTIDE SEQUENCE</scope>
    <source>
        <strain evidence="3">RS5133</strain>
    </source>
</reference>
<evidence type="ECO:0000313" key="3">
    <source>
        <dbReference type="EMBL" id="GMT10492.1"/>
    </source>
</evidence>
<dbReference type="Proteomes" id="UP001432322">
    <property type="component" value="Unassembled WGS sequence"/>
</dbReference>
<comment type="caution">
    <text evidence="3">The sequence shown here is derived from an EMBL/GenBank/DDBJ whole genome shotgun (WGS) entry which is preliminary data.</text>
</comment>
<feature type="transmembrane region" description="Helical" evidence="1">
    <location>
        <begin position="55"/>
        <end position="73"/>
    </location>
</feature>
<proteinExistence type="predicted"/>
<feature type="transmembrane region" description="Helical" evidence="1">
    <location>
        <begin position="26"/>
        <end position="43"/>
    </location>
</feature>
<keyword evidence="1" id="KW-0472">Membrane</keyword>
<accession>A0AAV5UTE9</accession>
<organism evidence="3 4">
    <name type="scientific">Pristionchus fissidentatus</name>
    <dbReference type="NCBI Taxonomy" id="1538716"/>
    <lineage>
        <taxon>Eukaryota</taxon>
        <taxon>Metazoa</taxon>
        <taxon>Ecdysozoa</taxon>
        <taxon>Nematoda</taxon>
        <taxon>Chromadorea</taxon>
        <taxon>Rhabditida</taxon>
        <taxon>Rhabditina</taxon>
        <taxon>Diplogasteromorpha</taxon>
        <taxon>Diplogasteroidea</taxon>
        <taxon>Neodiplogasteridae</taxon>
        <taxon>Pristionchus</taxon>
    </lineage>
</organism>
<keyword evidence="4" id="KW-1185">Reference proteome</keyword>
<dbReference type="Pfam" id="PF00487">
    <property type="entry name" value="FA_desaturase"/>
    <property type="match status" value="1"/>
</dbReference>
<feature type="transmembrane region" description="Helical" evidence="1">
    <location>
        <begin position="183"/>
        <end position="203"/>
    </location>
</feature>
<keyword evidence="1" id="KW-0812">Transmembrane</keyword>
<dbReference type="GO" id="GO:0006629">
    <property type="term" value="P:lipid metabolic process"/>
    <property type="evidence" value="ECO:0007669"/>
    <property type="project" value="InterPro"/>
</dbReference>
<feature type="transmembrane region" description="Helical" evidence="1">
    <location>
        <begin position="143"/>
        <end position="163"/>
    </location>
</feature>
<protein>
    <recommendedName>
        <fullName evidence="2">Fatty acid desaturase domain-containing protein</fullName>
    </recommendedName>
</protein>
<evidence type="ECO:0000256" key="1">
    <source>
        <dbReference type="SAM" id="Phobius"/>
    </source>
</evidence>
<evidence type="ECO:0000259" key="2">
    <source>
        <dbReference type="Pfam" id="PF00487"/>
    </source>
</evidence>
<evidence type="ECO:0000313" key="4">
    <source>
        <dbReference type="Proteomes" id="UP001432322"/>
    </source>
</evidence>
<keyword evidence="1" id="KW-1133">Transmembrane helix</keyword>
<dbReference type="CDD" id="cd03507">
    <property type="entry name" value="Delta12-FADS-like"/>
    <property type="match status" value="1"/>
</dbReference>
<dbReference type="EMBL" id="BTSY01000001">
    <property type="protein sequence ID" value="GMT10492.1"/>
    <property type="molecule type" value="Genomic_DNA"/>
</dbReference>
<sequence>QESLPSLAEIKAAIPKECFEKDLVKSIAYLIWDVILMVILYKVEPVFELAGYPGMIFWYFLVGMIGSSIFVVGHDCGHTTFSNYQWINDIFGHLTHGALFAPYWPWQKTHRAHHTFTSHLTKDLGHPWITKAKYDTYNEADKFFSYSVFTAAFRWLAYLIIGLPDGCHFYPGSVIFSNFKERIQCAISGIVCVAWATAAYYYFGTFPLWVKFYVIPVLSHGFWLIMITYLQHKTDDIQVYEDGTWGYVRGQLQTIDRPYGFGIDELLHHITDGHVAHHFFFTGIPHYNLMKATAAIQQKLEPFGVYRKEKSYDFLWKFAAITNRLQYLIGEGTGLLTFAKEK</sequence>
<dbReference type="GO" id="GO:0016491">
    <property type="term" value="F:oxidoreductase activity"/>
    <property type="evidence" value="ECO:0007669"/>
    <property type="project" value="InterPro"/>
</dbReference>
<dbReference type="InterPro" id="IPR012171">
    <property type="entry name" value="Fatty_acid_desaturase"/>
</dbReference>
<feature type="non-terminal residue" evidence="3">
    <location>
        <position position="1"/>
    </location>
</feature>
<dbReference type="AlphaFoldDB" id="A0AAV5UTE9"/>
<name>A0AAV5UTE9_9BILA</name>